<name>E9I685_DAPPU</name>
<proteinExistence type="predicted"/>
<gene>
    <name evidence="1" type="ORF">DAPPUDRAFT_123962</name>
</gene>
<dbReference type="HOGENOM" id="CLU_1769963_0_0_1"/>
<dbReference type="AlphaFoldDB" id="E9I685"/>
<evidence type="ECO:0000313" key="2">
    <source>
        <dbReference type="Proteomes" id="UP000000305"/>
    </source>
</evidence>
<accession>E9I685</accession>
<sequence>MAERHLRERRNLLELAKRIMADREDSLATLDAKYKTRRERLLLKILMTRAGLLHQKRQRLICRLGVISKAYQKERRRLFRRMEDAEMTVVICRRELALAKKAVWAERLRQRVDGSWSLCRIKNDEDVYISAVVSSKDFYRLLSLGGI</sequence>
<reference evidence="1 2" key="1">
    <citation type="journal article" date="2011" name="Science">
        <title>The ecoresponsive genome of Daphnia pulex.</title>
        <authorList>
            <person name="Colbourne J.K."/>
            <person name="Pfrender M.E."/>
            <person name="Gilbert D."/>
            <person name="Thomas W.K."/>
            <person name="Tucker A."/>
            <person name="Oakley T.H."/>
            <person name="Tokishita S."/>
            <person name="Aerts A."/>
            <person name="Arnold G.J."/>
            <person name="Basu M.K."/>
            <person name="Bauer D.J."/>
            <person name="Caceres C.E."/>
            <person name="Carmel L."/>
            <person name="Casola C."/>
            <person name="Choi J.H."/>
            <person name="Detter J.C."/>
            <person name="Dong Q."/>
            <person name="Dusheyko S."/>
            <person name="Eads B.D."/>
            <person name="Frohlich T."/>
            <person name="Geiler-Samerotte K.A."/>
            <person name="Gerlach D."/>
            <person name="Hatcher P."/>
            <person name="Jogdeo S."/>
            <person name="Krijgsveld J."/>
            <person name="Kriventseva E.V."/>
            <person name="Kultz D."/>
            <person name="Laforsch C."/>
            <person name="Lindquist E."/>
            <person name="Lopez J."/>
            <person name="Manak J.R."/>
            <person name="Muller J."/>
            <person name="Pangilinan J."/>
            <person name="Patwardhan R.P."/>
            <person name="Pitluck S."/>
            <person name="Pritham E.J."/>
            <person name="Rechtsteiner A."/>
            <person name="Rho M."/>
            <person name="Rogozin I.B."/>
            <person name="Sakarya O."/>
            <person name="Salamov A."/>
            <person name="Schaack S."/>
            <person name="Shapiro H."/>
            <person name="Shiga Y."/>
            <person name="Skalitzky C."/>
            <person name="Smith Z."/>
            <person name="Souvorov A."/>
            <person name="Sung W."/>
            <person name="Tang Z."/>
            <person name="Tsuchiya D."/>
            <person name="Tu H."/>
            <person name="Vos H."/>
            <person name="Wang M."/>
            <person name="Wolf Y.I."/>
            <person name="Yamagata H."/>
            <person name="Yamada T."/>
            <person name="Ye Y."/>
            <person name="Shaw J.R."/>
            <person name="Andrews J."/>
            <person name="Crease T.J."/>
            <person name="Tang H."/>
            <person name="Lucas S.M."/>
            <person name="Robertson H.M."/>
            <person name="Bork P."/>
            <person name="Koonin E.V."/>
            <person name="Zdobnov E.M."/>
            <person name="Grigoriev I.V."/>
            <person name="Lynch M."/>
            <person name="Boore J.L."/>
        </authorList>
    </citation>
    <scope>NUCLEOTIDE SEQUENCE [LARGE SCALE GENOMIC DNA]</scope>
</reference>
<dbReference type="EMBL" id="GL736263">
    <property type="protein sequence ID" value="EFX60495.1"/>
    <property type="molecule type" value="Genomic_DNA"/>
</dbReference>
<keyword evidence="2" id="KW-1185">Reference proteome</keyword>
<evidence type="ECO:0000313" key="1">
    <source>
        <dbReference type="EMBL" id="EFX60495.1"/>
    </source>
</evidence>
<protein>
    <submittedName>
        <fullName evidence="1">Uncharacterized protein</fullName>
    </submittedName>
</protein>
<dbReference type="Proteomes" id="UP000000305">
    <property type="component" value="Unassembled WGS sequence"/>
</dbReference>
<dbReference type="InParanoid" id="E9I685"/>
<dbReference type="KEGG" id="dpx:DAPPUDRAFT_123962"/>
<organism evidence="1 2">
    <name type="scientific">Daphnia pulex</name>
    <name type="common">Water flea</name>
    <dbReference type="NCBI Taxonomy" id="6669"/>
    <lineage>
        <taxon>Eukaryota</taxon>
        <taxon>Metazoa</taxon>
        <taxon>Ecdysozoa</taxon>
        <taxon>Arthropoda</taxon>
        <taxon>Crustacea</taxon>
        <taxon>Branchiopoda</taxon>
        <taxon>Diplostraca</taxon>
        <taxon>Cladocera</taxon>
        <taxon>Anomopoda</taxon>
        <taxon>Daphniidae</taxon>
        <taxon>Daphnia</taxon>
    </lineage>
</organism>